<evidence type="ECO:0000313" key="1">
    <source>
        <dbReference type="EMBL" id="CAI2367615.1"/>
    </source>
</evidence>
<keyword evidence="2" id="KW-1185">Reference proteome</keyword>
<dbReference type="Proteomes" id="UP001295684">
    <property type="component" value="Unassembled WGS sequence"/>
</dbReference>
<sequence length="293" mass="34710">MYQIKMFENAWSDNSWPIDRKYYLHNFCFCGYEINQLFLQDIPALNMPEMPTPLSGYFMGTNQRQYEEETGLKSNRDPMNDEEQKSLDNKAFNKVLSEQVAQSSSLQVYPSFDFNKKKMKKIERDFTNLNSRKDVVYKVVLRFFRRTCQMQIKQMKCSTCTYQLDSEHPCCHTGEKARMFLKSVLGIPPTPELVEIFKVIVSFGSLYNSSESPAYEFTNLFKACMGKFNRKKLHKIISNKYFAAIFVKFWQRPELFQNMVRSLNSKRAQLINEEAHRYYLQKLIHSCMETLQK</sequence>
<evidence type="ECO:0000313" key="2">
    <source>
        <dbReference type="Proteomes" id="UP001295684"/>
    </source>
</evidence>
<comment type="caution">
    <text evidence="1">The sequence shown here is derived from an EMBL/GenBank/DDBJ whole genome shotgun (WGS) entry which is preliminary data.</text>
</comment>
<accession>A0AAD1XAZ8</accession>
<dbReference type="AlphaFoldDB" id="A0AAD1XAZ8"/>
<dbReference type="EMBL" id="CAMPGE010008729">
    <property type="protein sequence ID" value="CAI2367615.1"/>
    <property type="molecule type" value="Genomic_DNA"/>
</dbReference>
<organism evidence="1 2">
    <name type="scientific">Euplotes crassus</name>
    <dbReference type="NCBI Taxonomy" id="5936"/>
    <lineage>
        <taxon>Eukaryota</taxon>
        <taxon>Sar</taxon>
        <taxon>Alveolata</taxon>
        <taxon>Ciliophora</taxon>
        <taxon>Intramacronucleata</taxon>
        <taxon>Spirotrichea</taxon>
        <taxon>Hypotrichia</taxon>
        <taxon>Euplotida</taxon>
        <taxon>Euplotidae</taxon>
        <taxon>Moneuplotes</taxon>
    </lineage>
</organism>
<name>A0AAD1XAZ8_EUPCR</name>
<gene>
    <name evidence="1" type="ORF">ECRASSUSDP1_LOCUS8903</name>
</gene>
<protein>
    <submittedName>
        <fullName evidence="1">Uncharacterized protein</fullName>
    </submittedName>
</protein>
<reference evidence="1" key="1">
    <citation type="submission" date="2023-07" db="EMBL/GenBank/DDBJ databases">
        <authorList>
            <consortium name="AG Swart"/>
            <person name="Singh M."/>
            <person name="Singh A."/>
            <person name="Seah K."/>
            <person name="Emmerich C."/>
        </authorList>
    </citation>
    <scope>NUCLEOTIDE SEQUENCE</scope>
    <source>
        <strain evidence="1">DP1</strain>
    </source>
</reference>
<proteinExistence type="predicted"/>